<dbReference type="EMBL" id="BMAR01000024">
    <property type="protein sequence ID" value="GFR48624.1"/>
    <property type="molecule type" value="Genomic_DNA"/>
</dbReference>
<comment type="caution">
    <text evidence="3">The sequence shown here is derived from an EMBL/GenBank/DDBJ whole genome shotgun (WGS) entry which is preliminary data.</text>
</comment>
<name>A0AAD3DX22_9CHLO</name>
<keyword evidence="4" id="KW-1185">Reference proteome</keyword>
<gene>
    <name evidence="3" type="ORF">Agub_g10538</name>
</gene>
<reference evidence="3 4" key="1">
    <citation type="journal article" date="2021" name="Sci. Rep.">
        <title>Genome sequencing of the multicellular alga Astrephomene provides insights into convergent evolution of germ-soma differentiation.</title>
        <authorList>
            <person name="Yamashita S."/>
            <person name="Yamamoto K."/>
            <person name="Matsuzaki R."/>
            <person name="Suzuki S."/>
            <person name="Yamaguchi H."/>
            <person name="Hirooka S."/>
            <person name="Minakuchi Y."/>
            <person name="Miyagishima S."/>
            <person name="Kawachi M."/>
            <person name="Toyoda A."/>
            <person name="Nozaki H."/>
        </authorList>
    </citation>
    <scope>NUCLEOTIDE SEQUENCE [LARGE SCALE GENOMIC DNA]</scope>
    <source>
        <strain evidence="3 4">NIES-4017</strain>
    </source>
</reference>
<proteinExistence type="predicted"/>
<dbReference type="AlphaFoldDB" id="A0AAD3DX22"/>
<evidence type="ECO:0000256" key="1">
    <source>
        <dbReference type="SAM" id="MobiDB-lite"/>
    </source>
</evidence>
<dbReference type="PANTHER" id="PTHR34566:SF2">
    <property type="entry name" value="ALTERED INHERITANCE OF MITOCHONDRIA PROTEIN"/>
    <property type="match status" value="1"/>
</dbReference>
<sequence>MANKNGSNEGPGAKCCLGVTYFNRTLERNGAAPKCLGLAQLKHGDQADDDVKMLSDSTGEFKYYCIGYASHRNGARPAGPGEPTQMPFCEGVEVVLTEEMSNTTPAPGGPFGSSPRSSRPIQPALNDVASRAPSHAATAAPAAATAAAATGESDQEGPQEDQRFKARFRRQLHKNLDLLRLAATGEKLPELPIPLRKHESFASVRQTFTETASLNLLKMRVAAEFISSRTADAMKPVWKRLRSGEEAD</sequence>
<dbReference type="Proteomes" id="UP001054857">
    <property type="component" value="Unassembled WGS sequence"/>
</dbReference>
<protein>
    <recommendedName>
        <fullName evidence="2">DUF8204 domain-containing protein</fullName>
    </recommendedName>
</protein>
<evidence type="ECO:0000313" key="3">
    <source>
        <dbReference type="EMBL" id="GFR48624.1"/>
    </source>
</evidence>
<dbReference type="InterPro" id="IPR058517">
    <property type="entry name" value="DUF8204"/>
</dbReference>
<dbReference type="Pfam" id="PF26631">
    <property type="entry name" value="DUF8204"/>
    <property type="match status" value="1"/>
</dbReference>
<evidence type="ECO:0000259" key="2">
    <source>
        <dbReference type="Pfam" id="PF26631"/>
    </source>
</evidence>
<dbReference type="PANTHER" id="PTHR34566">
    <property type="entry name" value="ALTERED INHERITANCE OF MITOCHONDRIA PROTEIN"/>
    <property type="match status" value="1"/>
</dbReference>
<accession>A0AAD3DX22</accession>
<feature type="domain" description="DUF8204" evidence="2">
    <location>
        <begin position="13"/>
        <end position="94"/>
    </location>
</feature>
<organism evidence="3 4">
    <name type="scientific">Astrephomene gubernaculifera</name>
    <dbReference type="NCBI Taxonomy" id="47775"/>
    <lineage>
        <taxon>Eukaryota</taxon>
        <taxon>Viridiplantae</taxon>
        <taxon>Chlorophyta</taxon>
        <taxon>core chlorophytes</taxon>
        <taxon>Chlorophyceae</taxon>
        <taxon>CS clade</taxon>
        <taxon>Chlamydomonadales</taxon>
        <taxon>Astrephomenaceae</taxon>
        <taxon>Astrephomene</taxon>
    </lineage>
</organism>
<feature type="region of interest" description="Disordered" evidence="1">
    <location>
        <begin position="101"/>
        <end position="162"/>
    </location>
</feature>
<evidence type="ECO:0000313" key="4">
    <source>
        <dbReference type="Proteomes" id="UP001054857"/>
    </source>
</evidence>
<feature type="compositionally biased region" description="Low complexity" evidence="1">
    <location>
        <begin position="129"/>
        <end position="149"/>
    </location>
</feature>